<dbReference type="Gene3D" id="2.40.30.170">
    <property type="match status" value="1"/>
</dbReference>
<keyword evidence="10" id="KW-0175">Coiled coil</keyword>
<proteinExistence type="inferred from homology"/>
<evidence type="ECO:0000259" key="11">
    <source>
        <dbReference type="Pfam" id="PF25994"/>
    </source>
</evidence>
<dbReference type="AlphaFoldDB" id="A0A934TLI7"/>
<feature type="transmembrane region" description="Helical" evidence="9">
    <location>
        <begin position="31"/>
        <end position="50"/>
    </location>
</feature>
<dbReference type="PANTHER" id="PTHR30386:SF17">
    <property type="entry name" value="ALKALINE PROTEASE SECRETION PROTEIN APRE"/>
    <property type="match status" value="1"/>
</dbReference>
<feature type="domain" description="AprE-like long alpha-helical hairpin" evidence="11">
    <location>
        <begin position="107"/>
        <end position="295"/>
    </location>
</feature>
<keyword evidence="5 9" id="KW-0997">Cell inner membrane</keyword>
<keyword evidence="6 9" id="KW-0812">Transmembrane</keyword>
<reference evidence="13" key="1">
    <citation type="submission" date="2017-05" db="EMBL/GenBank/DDBJ databases">
        <authorList>
            <person name="Imhoff J.F."/>
            <person name="Rahn T."/>
            <person name="Kuenzel S."/>
            <person name="Neulinger S.C."/>
        </authorList>
    </citation>
    <scope>NUCLEOTIDE SEQUENCE</scope>
    <source>
        <strain evidence="13">LMG 28126</strain>
    </source>
</reference>
<dbReference type="Proteomes" id="UP000706333">
    <property type="component" value="Unassembled WGS sequence"/>
</dbReference>
<dbReference type="PRINTS" id="PR01490">
    <property type="entry name" value="RTXTOXIND"/>
</dbReference>
<evidence type="ECO:0000259" key="12">
    <source>
        <dbReference type="Pfam" id="PF26002"/>
    </source>
</evidence>
<comment type="similarity">
    <text evidence="2 9">Belongs to the membrane fusion protein (MFP) (TC 8.A.1) family.</text>
</comment>
<evidence type="ECO:0000256" key="8">
    <source>
        <dbReference type="ARBA" id="ARBA00023136"/>
    </source>
</evidence>
<dbReference type="Pfam" id="PF25994">
    <property type="entry name" value="HH_AprE"/>
    <property type="match status" value="1"/>
</dbReference>
<comment type="subcellular location">
    <subcellularLocation>
        <location evidence="1 9">Cell inner membrane</location>
        <topology evidence="1 9">Single-pass membrane protein</topology>
    </subcellularLocation>
</comment>
<reference evidence="13" key="2">
    <citation type="journal article" date="2020" name="Microorganisms">
        <title>Osmotic Adaptation and Compatible Solute Biosynthesis of Phototrophic Bacteria as Revealed from Genome Analyses.</title>
        <authorList>
            <person name="Imhoff J.F."/>
            <person name="Rahn T."/>
            <person name="Kunzel S."/>
            <person name="Keller A."/>
            <person name="Neulinger S.C."/>
        </authorList>
    </citation>
    <scope>NUCLEOTIDE SEQUENCE</scope>
    <source>
        <strain evidence="13">LMG 28126</strain>
    </source>
</reference>
<dbReference type="RefSeq" id="WP_201157481.1">
    <property type="nucleotide sequence ID" value="NZ_NHSD01000270.1"/>
</dbReference>
<feature type="coiled-coil region" evidence="10">
    <location>
        <begin position="273"/>
        <end position="303"/>
    </location>
</feature>
<evidence type="ECO:0000256" key="5">
    <source>
        <dbReference type="ARBA" id="ARBA00022519"/>
    </source>
</evidence>
<dbReference type="GO" id="GO:0005886">
    <property type="term" value="C:plasma membrane"/>
    <property type="evidence" value="ECO:0007669"/>
    <property type="project" value="UniProtKB-SubCell"/>
</dbReference>
<evidence type="ECO:0000256" key="7">
    <source>
        <dbReference type="ARBA" id="ARBA00022989"/>
    </source>
</evidence>
<evidence type="ECO:0000313" key="14">
    <source>
        <dbReference type="Proteomes" id="UP000706333"/>
    </source>
</evidence>
<dbReference type="GO" id="GO:0015031">
    <property type="term" value="P:protein transport"/>
    <property type="evidence" value="ECO:0007669"/>
    <property type="project" value="InterPro"/>
</dbReference>
<keyword evidence="4 9" id="KW-1003">Cell membrane</keyword>
<evidence type="ECO:0000256" key="6">
    <source>
        <dbReference type="ARBA" id="ARBA00022692"/>
    </source>
</evidence>
<sequence>MTDTATDPRPAPPLQPAEWYGEVPRSIRRHVLAGCLLLVSTFGGFSLWAFQAPLAAAVIAQGSFVATGENQVVQHLEGGIIAAILVREGDHVDAGTALVRLDDTAAQTTSRELELRQIRLEATEARLLAEHDRAPDLRFPDHLAAQRHDHEVAAILEGQEVAFTVNASGLRNDLAIIDRNFDALAFRETGYLTQRRVLEDQVALLSEELEAQEKLLERGLVRRADAMGLRRATLEGEGQIARLDAELGEIAEMRARMTSQRDRTLDEYSRASLAQLQSIQSELESVREQLRRARSVLTRTEITAPVAGTIVRLYYNTTGGVIEPGRAIAEIIPSDAPLIIEALVARADIDSVQVGQPTVVRLSALNQRTTPVLNGAVAYVSADAVANTAERRQREVYVVRVSLPPEELARVRGFSPTPGMPAEVMVQTAKRTFAQYIAKPITDSMSRAFREQ</sequence>
<accession>A0A934TLI7</accession>
<evidence type="ECO:0000256" key="1">
    <source>
        <dbReference type="ARBA" id="ARBA00004377"/>
    </source>
</evidence>
<dbReference type="PANTHER" id="PTHR30386">
    <property type="entry name" value="MEMBRANE FUSION SUBUNIT OF EMRAB-TOLC MULTIDRUG EFFLUX PUMP"/>
    <property type="match status" value="1"/>
</dbReference>
<evidence type="ECO:0000256" key="10">
    <source>
        <dbReference type="SAM" id="Coils"/>
    </source>
</evidence>
<dbReference type="InterPro" id="IPR058982">
    <property type="entry name" value="Beta-barrel_AprE"/>
</dbReference>
<dbReference type="InterPro" id="IPR050739">
    <property type="entry name" value="MFP"/>
</dbReference>
<dbReference type="Pfam" id="PF26002">
    <property type="entry name" value="Beta-barrel_AprE"/>
    <property type="match status" value="1"/>
</dbReference>
<feature type="domain" description="AprE-like beta-barrel" evidence="12">
    <location>
        <begin position="338"/>
        <end position="428"/>
    </location>
</feature>
<evidence type="ECO:0000256" key="4">
    <source>
        <dbReference type="ARBA" id="ARBA00022475"/>
    </source>
</evidence>
<dbReference type="NCBIfam" id="TIGR01843">
    <property type="entry name" value="type_I_hlyD"/>
    <property type="match status" value="1"/>
</dbReference>
<keyword evidence="3 9" id="KW-0813">Transport</keyword>
<evidence type="ECO:0000256" key="9">
    <source>
        <dbReference type="RuleBase" id="RU365093"/>
    </source>
</evidence>
<dbReference type="InterPro" id="IPR010129">
    <property type="entry name" value="T1SS_HlyD"/>
</dbReference>
<dbReference type="EMBL" id="NHSD01000270">
    <property type="protein sequence ID" value="MBK5927726.1"/>
    <property type="molecule type" value="Genomic_DNA"/>
</dbReference>
<comment type="caution">
    <text evidence="13">The sequence shown here is derived from an EMBL/GenBank/DDBJ whole genome shotgun (WGS) entry which is preliminary data.</text>
</comment>
<evidence type="ECO:0000256" key="3">
    <source>
        <dbReference type="ARBA" id="ARBA00022448"/>
    </source>
</evidence>
<name>A0A934TLI7_9RHOB</name>
<evidence type="ECO:0000313" key="13">
    <source>
        <dbReference type="EMBL" id="MBK5927726.1"/>
    </source>
</evidence>
<dbReference type="InterPro" id="IPR058781">
    <property type="entry name" value="HH_AprE-like"/>
</dbReference>
<keyword evidence="14" id="KW-1185">Reference proteome</keyword>
<keyword evidence="7 9" id="KW-1133">Transmembrane helix</keyword>
<dbReference type="Gene3D" id="2.40.50.100">
    <property type="match status" value="1"/>
</dbReference>
<organism evidence="13 14">
    <name type="scientific">Rhodobaculum claviforme</name>
    <dbReference type="NCBI Taxonomy" id="1549854"/>
    <lineage>
        <taxon>Bacteria</taxon>
        <taxon>Pseudomonadati</taxon>
        <taxon>Pseudomonadota</taxon>
        <taxon>Alphaproteobacteria</taxon>
        <taxon>Rhodobacterales</taxon>
        <taxon>Paracoccaceae</taxon>
        <taxon>Rhodobaculum</taxon>
    </lineage>
</organism>
<keyword evidence="8 9" id="KW-0472">Membrane</keyword>
<protein>
    <recommendedName>
        <fullName evidence="9">Membrane fusion protein (MFP) family protein</fullName>
    </recommendedName>
</protein>
<gene>
    <name evidence="13" type="ORF">CCR87_10370</name>
</gene>
<evidence type="ECO:0000256" key="2">
    <source>
        <dbReference type="ARBA" id="ARBA00009477"/>
    </source>
</evidence>